<keyword evidence="1" id="KW-0732">Signal</keyword>
<organism evidence="2 3">
    <name type="scientific">Nocardia panacis</name>
    <dbReference type="NCBI Taxonomy" id="2340916"/>
    <lineage>
        <taxon>Bacteria</taxon>
        <taxon>Bacillati</taxon>
        <taxon>Actinomycetota</taxon>
        <taxon>Actinomycetes</taxon>
        <taxon>Mycobacteriales</taxon>
        <taxon>Nocardiaceae</taxon>
        <taxon>Nocardia</taxon>
    </lineage>
</organism>
<evidence type="ECO:0000313" key="2">
    <source>
        <dbReference type="EMBL" id="RJO73792.1"/>
    </source>
</evidence>
<keyword evidence="3" id="KW-1185">Reference proteome</keyword>
<evidence type="ECO:0000313" key="3">
    <source>
        <dbReference type="Proteomes" id="UP000266677"/>
    </source>
</evidence>
<dbReference type="AlphaFoldDB" id="A0A3A4K8A3"/>
<evidence type="ECO:0000256" key="1">
    <source>
        <dbReference type="SAM" id="SignalP"/>
    </source>
</evidence>
<feature type="chain" id="PRO_5017318277" evidence="1">
    <location>
        <begin position="20"/>
        <end position="148"/>
    </location>
</feature>
<protein>
    <submittedName>
        <fullName evidence="2">Uncharacterized protein</fullName>
    </submittedName>
</protein>
<feature type="signal peptide" evidence="1">
    <location>
        <begin position="1"/>
        <end position="19"/>
    </location>
</feature>
<dbReference type="Proteomes" id="UP000266677">
    <property type="component" value="Unassembled WGS sequence"/>
</dbReference>
<sequence>MIAAATVGAVVGITGPASAGAGDTSTTFTPTLTRIPGQNCAAIINASLMPQPRPGEFAVKVAITRTGESCSAFRIFVQWKNVDTGATGGQSDRVDENGVLEQPDGVITGMGMGPGRGRVEATIDTTDESYPQRRDQEHLPGRVMTILN</sequence>
<name>A0A3A4K8A3_9NOCA</name>
<dbReference type="OrthoDB" id="4549231at2"/>
<proteinExistence type="predicted"/>
<dbReference type="EMBL" id="QZFU01000023">
    <property type="protein sequence ID" value="RJO73792.1"/>
    <property type="molecule type" value="Genomic_DNA"/>
</dbReference>
<comment type="caution">
    <text evidence="2">The sequence shown here is derived from an EMBL/GenBank/DDBJ whole genome shotgun (WGS) entry which is preliminary data.</text>
</comment>
<accession>A0A3A4K8A3</accession>
<reference evidence="2 3" key="1">
    <citation type="submission" date="2018-09" db="EMBL/GenBank/DDBJ databases">
        <title>YIM PH21274 draft genome.</title>
        <authorList>
            <person name="Miao C."/>
        </authorList>
    </citation>
    <scope>NUCLEOTIDE SEQUENCE [LARGE SCALE GENOMIC DNA]</scope>
    <source>
        <strain evidence="2 3">YIM PH 21724</strain>
    </source>
</reference>
<gene>
    <name evidence="2" type="ORF">D5S18_19480</name>
</gene>